<protein>
    <submittedName>
        <fullName evidence="1">Uncharacterized protein</fullName>
    </submittedName>
</protein>
<sequence length="123" mass="13690">MLGNKKFISLLPRHVESLTQYESIVCSLFTGDSSCSSLTHYEYIVCSLLNGDSSCSSLTHCESSVCSLLTDDSQMLANSRKTYDRAALKTALVEQSVAQGTPMSYRNDDVMAVNMKRWSQWES</sequence>
<name>A0A7R9F275_9NEOP</name>
<organism evidence="1">
    <name type="scientific">Timema bartmani</name>
    <dbReference type="NCBI Taxonomy" id="61472"/>
    <lineage>
        <taxon>Eukaryota</taxon>
        <taxon>Metazoa</taxon>
        <taxon>Ecdysozoa</taxon>
        <taxon>Arthropoda</taxon>
        <taxon>Hexapoda</taxon>
        <taxon>Insecta</taxon>
        <taxon>Pterygota</taxon>
        <taxon>Neoptera</taxon>
        <taxon>Polyneoptera</taxon>
        <taxon>Phasmatodea</taxon>
        <taxon>Timematodea</taxon>
        <taxon>Timematoidea</taxon>
        <taxon>Timematidae</taxon>
        <taxon>Timema</taxon>
    </lineage>
</organism>
<gene>
    <name evidence="1" type="ORF">TBIB3V08_LOCUS7718</name>
</gene>
<reference evidence="1" key="1">
    <citation type="submission" date="2020-11" db="EMBL/GenBank/DDBJ databases">
        <authorList>
            <person name="Tran Van P."/>
        </authorList>
    </citation>
    <scope>NUCLEOTIDE SEQUENCE</scope>
</reference>
<dbReference type="EMBL" id="OD567232">
    <property type="protein sequence ID" value="CAD7445366.1"/>
    <property type="molecule type" value="Genomic_DNA"/>
</dbReference>
<evidence type="ECO:0000313" key="1">
    <source>
        <dbReference type="EMBL" id="CAD7445366.1"/>
    </source>
</evidence>
<proteinExistence type="predicted"/>
<dbReference type="AlphaFoldDB" id="A0A7R9F275"/>
<accession>A0A7R9F275</accession>